<keyword evidence="2 3" id="KW-0378">Hydrolase</keyword>
<protein>
    <recommendedName>
        <fullName evidence="3 4">Formyltetrahydrofolate deformylase</fullName>
        <ecNumber evidence="3 4">3.5.1.10</ecNumber>
    </recommendedName>
    <alternativeName>
        <fullName evidence="3">Formyl-FH(4) hydrolase</fullName>
    </alternativeName>
</protein>
<dbReference type="PATRIC" id="fig|1193502.14.peg.1930"/>
<dbReference type="InterPro" id="IPR044074">
    <property type="entry name" value="PurU_ACT"/>
</dbReference>
<dbReference type="SUPFAM" id="SSF55021">
    <property type="entry name" value="ACT-like"/>
    <property type="match status" value="1"/>
</dbReference>
<dbReference type="EC" id="3.5.1.10" evidence="3 4"/>
<dbReference type="PANTHER" id="PTHR42706:SF1">
    <property type="entry name" value="FORMYLTETRAHYDROFOLATE DEFORMYLASE 2, MITOCHONDRIAL"/>
    <property type="match status" value="1"/>
</dbReference>
<dbReference type="Proteomes" id="UP000094609">
    <property type="component" value="Chromosome"/>
</dbReference>
<dbReference type="NCBIfam" id="TIGR00655">
    <property type="entry name" value="PurU"/>
    <property type="match status" value="1"/>
</dbReference>
<dbReference type="UniPathway" id="UPA00074">
    <property type="reaction ID" value="UER00170"/>
</dbReference>
<dbReference type="InterPro" id="IPR002376">
    <property type="entry name" value="Formyl_transf_N"/>
</dbReference>
<dbReference type="GO" id="GO:0006730">
    <property type="term" value="P:one-carbon metabolic process"/>
    <property type="evidence" value="ECO:0007669"/>
    <property type="project" value="UniProtKB-KW"/>
</dbReference>
<dbReference type="InterPro" id="IPR004810">
    <property type="entry name" value="PurU"/>
</dbReference>
<comment type="pathway">
    <text evidence="3">Purine metabolism; IMP biosynthesis via de novo pathway; formate from 10-formyl-5,6,7,8-tetrahydrofolate: step 1/1.</text>
</comment>
<accession>A0A1D7TL32</accession>
<comment type="catalytic activity">
    <reaction evidence="3">
        <text>(6R)-10-formyltetrahydrofolate + H2O = (6S)-5,6,7,8-tetrahydrofolate + formate + H(+)</text>
        <dbReference type="Rhea" id="RHEA:19833"/>
        <dbReference type="ChEBI" id="CHEBI:15377"/>
        <dbReference type="ChEBI" id="CHEBI:15378"/>
        <dbReference type="ChEBI" id="CHEBI:15740"/>
        <dbReference type="ChEBI" id="CHEBI:57453"/>
        <dbReference type="ChEBI" id="CHEBI:195366"/>
        <dbReference type="EC" id="3.5.1.10"/>
    </reaction>
</comment>
<gene>
    <name evidence="3" type="primary">purU</name>
    <name evidence="6" type="ORF">SHALO_1899</name>
</gene>
<evidence type="ECO:0000259" key="5">
    <source>
        <dbReference type="Pfam" id="PF00551"/>
    </source>
</evidence>
<dbReference type="PRINTS" id="PR01575">
    <property type="entry name" value="FFH4HYDRLASE"/>
</dbReference>
<dbReference type="PANTHER" id="PTHR42706">
    <property type="entry name" value="FORMYLTETRAHYDROFOLATE DEFORMYLASE"/>
    <property type="match status" value="1"/>
</dbReference>
<keyword evidence="3" id="KW-0658">Purine biosynthesis</keyword>
<evidence type="ECO:0000313" key="6">
    <source>
        <dbReference type="EMBL" id="AOO65670.1"/>
    </source>
</evidence>
<keyword evidence="1 3" id="KW-0554">One-carbon metabolism</keyword>
<dbReference type="GO" id="GO:0006189">
    <property type="term" value="P:'de novo' IMP biosynthetic process"/>
    <property type="evidence" value="ECO:0007669"/>
    <property type="project" value="UniProtKB-UniRule"/>
</dbReference>
<dbReference type="Gene3D" id="3.40.50.170">
    <property type="entry name" value="Formyl transferase, N-terminal domain"/>
    <property type="match status" value="1"/>
</dbReference>
<dbReference type="Pfam" id="PF00551">
    <property type="entry name" value="Formyl_trans_N"/>
    <property type="match status" value="1"/>
</dbReference>
<keyword evidence="7" id="KW-1185">Reference proteome</keyword>
<dbReference type="AlphaFoldDB" id="A0A1D7TL32"/>
<dbReference type="Gene3D" id="3.30.70.260">
    <property type="match status" value="1"/>
</dbReference>
<dbReference type="RefSeq" id="WP_069478324.1">
    <property type="nucleotide sequence ID" value="NZ_CP017111.1"/>
</dbReference>
<dbReference type="GO" id="GO:0008864">
    <property type="term" value="F:formyltetrahydrofolate deformylase activity"/>
    <property type="evidence" value="ECO:0007669"/>
    <property type="project" value="UniProtKB-UniRule"/>
</dbReference>
<dbReference type="STRING" id="1193502.SHALO_1899"/>
<evidence type="ECO:0000256" key="3">
    <source>
        <dbReference type="HAMAP-Rule" id="MF_01927"/>
    </source>
</evidence>
<organism evidence="6 7">
    <name type="scientific">Sulfurospirillum halorespirans DSM 13726</name>
    <dbReference type="NCBI Taxonomy" id="1193502"/>
    <lineage>
        <taxon>Bacteria</taxon>
        <taxon>Pseudomonadati</taxon>
        <taxon>Campylobacterota</taxon>
        <taxon>Epsilonproteobacteria</taxon>
        <taxon>Campylobacterales</taxon>
        <taxon>Sulfurospirillaceae</taxon>
        <taxon>Sulfurospirillum</taxon>
    </lineage>
</organism>
<dbReference type="PIRSF" id="PIRSF036480">
    <property type="entry name" value="FormyFH4_hydr"/>
    <property type="match status" value="1"/>
</dbReference>
<dbReference type="CDD" id="cd04875">
    <property type="entry name" value="ACT_F4HF-DF"/>
    <property type="match status" value="1"/>
</dbReference>
<feature type="domain" description="Formyl transferase N-terminal" evidence="5">
    <location>
        <begin position="87"/>
        <end position="262"/>
    </location>
</feature>
<feature type="active site" evidence="3">
    <location>
        <position position="225"/>
    </location>
</feature>
<proteinExistence type="inferred from homology"/>
<sequence>MQESKNYILKIDCSDEKGLIYRIADVVFKYQLNIIKNDEFVDRDNGKFFMRAELSGEMNMNAFKGTLEAMLPAHADIYVAEARKKDIILMGTKETHCLGDILLKHDSDDLNANILAIVSNYEDLKGLSDKFNIPFHCVSHEGLNRAEHEAKVLEVLSAYTVDYIVLAKYMRILSSEFVGHYEEKMINIHHSFLPAFIGANPYKQAFSRGVKIIGATAHFVNNNLDEGPIIAQDVIHVNHEMTWKDMQRAGRNVEKNVLSNALDLVFEERIFVHDNKTIIF</sequence>
<dbReference type="KEGG" id="shal:SHALO_1899"/>
<dbReference type="NCBIfam" id="NF004684">
    <property type="entry name" value="PRK06027.1"/>
    <property type="match status" value="1"/>
</dbReference>
<comment type="similarity">
    <text evidence="3">Belongs to the PurU family.</text>
</comment>
<evidence type="ECO:0000256" key="4">
    <source>
        <dbReference type="NCBIfam" id="TIGR00655"/>
    </source>
</evidence>
<dbReference type="InterPro" id="IPR045865">
    <property type="entry name" value="ACT-like_dom_sf"/>
</dbReference>
<dbReference type="InterPro" id="IPR036477">
    <property type="entry name" value="Formyl_transf_N_sf"/>
</dbReference>
<dbReference type="HAMAP" id="MF_01927">
    <property type="entry name" value="PurU"/>
    <property type="match status" value="1"/>
</dbReference>
<evidence type="ECO:0000313" key="7">
    <source>
        <dbReference type="Proteomes" id="UP000094609"/>
    </source>
</evidence>
<dbReference type="SUPFAM" id="SSF53328">
    <property type="entry name" value="Formyltransferase"/>
    <property type="match status" value="1"/>
</dbReference>
<evidence type="ECO:0000256" key="1">
    <source>
        <dbReference type="ARBA" id="ARBA00022563"/>
    </source>
</evidence>
<evidence type="ECO:0000256" key="2">
    <source>
        <dbReference type="ARBA" id="ARBA00022801"/>
    </source>
</evidence>
<reference evidence="7" key="1">
    <citation type="submission" date="2016-08" db="EMBL/GenBank/DDBJ databases">
        <title>Complete genome sequence of the organohalide-respiring Epsilonproteobacterium Sulfurospirillum halorespirans.</title>
        <authorList>
            <person name="Goris T."/>
            <person name="Zimmermann J."/>
            <person name="Schenz B."/>
            <person name="Lemos M."/>
            <person name="Hackermueller J."/>
            <person name="Diekert G."/>
        </authorList>
    </citation>
    <scope>NUCLEOTIDE SEQUENCE [LARGE SCALE GENOMIC DNA]</scope>
    <source>
        <strain>DSM 13726</strain>
        <strain evidence="7">PCE-M2</strain>
    </source>
</reference>
<name>A0A1D7TL32_9BACT</name>
<comment type="function">
    <text evidence="3">Catalyzes the hydrolysis of 10-formyltetrahydrofolate (formyl-FH4) to formate and tetrahydrofolate (FH4).</text>
</comment>
<dbReference type="EMBL" id="CP017111">
    <property type="protein sequence ID" value="AOO65670.1"/>
    <property type="molecule type" value="Genomic_DNA"/>
</dbReference>